<evidence type="ECO:0000313" key="1">
    <source>
        <dbReference type="Proteomes" id="UP000095286"/>
    </source>
</evidence>
<dbReference type="Proteomes" id="UP000095286">
    <property type="component" value="Unplaced"/>
</dbReference>
<organism evidence="1 2">
    <name type="scientific">Rhabditophanes sp. KR3021</name>
    <dbReference type="NCBI Taxonomy" id="114890"/>
    <lineage>
        <taxon>Eukaryota</taxon>
        <taxon>Metazoa</taxon>
        <taxon>Ecdysozoa</taxon>
        <taxon>Nematoda</taxon>
        <taxon>Chromadorea</taxon>
        <taxon>Rhabditida</taxon>
        <taxon>Tylenchina</taxon>
        <taxon>Panagrolaimomorpha</taxon>
        <taxon>Strongyloidoidea</taxon>
        <taxon>Alloionematidae</taxon>
        <taxon>Rhabditophanes</taxon>
    </lineage>
</organism>
<sequence length="106" mass="12218">MIWLGQKALPVISCDHSSVVIDNIIYVTPGSVLMIRYDPRIKTWEKLAEIPMKRQHAAVCLNDNNIMYCGGTYKEGGKWISKDNCDIYEVNASKWRSTTLAYYVQW</sequence>
<evidence type="ECO:0000313" key="2">
    <source>
        <dbReference type="WBParaSite" id="RSKR_0000609750.1"/>
    </source>
</evidence>
<name>A0AC35TZY4_9BILA</name>
<dbReference type="WBParaSite" id="RSKR_0000609750.1">
    <property type="protein sequence ID" value="RSKR_0000609750.1"/>
    <property type="gene ID" value="RSKR_0000609750"/>
</dbReference>
<reference evidence="2" key="1">
    <citation type="submission" date="2016-11" db="UniProtKB">
        <authorList>
            <consortium name="WormBaseParasite"/>
        </authorList>
    </citation>
    <scope>IDENTIFICATION</scope>
    <source>
        <strain evidence="2">KR3021</strain>
    </source>
</reference>
<protein>
    <submittedName>
        <fullName evidence="2">Kelch-like protein 5</fullName>
    </submittedName>
</protein>
<proteinExistence type="predicted"/>
<accession>A0AC35TZY4</accession>